<dbReference type="InterPro" id="IPR043502">
    <property type="entry name" value="DNA/RNA_pol_sf"/>
</dbReference>
<dbReference type="GO" id="GO:0006264">
    <property type="term" value="P:mitochondrial DNA replication"/>
    <property type="evidence" value="ECO:0007669"/>
    <property type="project" value="TreeGrafter"/>
</dbReference>
<keyword evidence="2" id="KW-0808">Transferase</keyword>
<organism evidence="8 9">
    <name type="scientific">Dissophora globulifera</name>
    <dbReference type="NCBI Taxonomy" id="979702"/>
    <lineage>
        <taxon>Eukaryota</taxon>
        <taxon>Fungi</taxon>
        <taxon>Fungi incertae sedis</taxon>
        <taxon>Mucoromycota</taxon>
        <taxon>Mortierellomycotina</taxon>
        <taxon>Mortierellomycetes</taxon>
        <taxon>Mortierellales</taxon>
        <taxon>Mortierellaceae</taxon>
        <taxon>Dissophora</taxon>
    </lineage>
</organism>
<dbReference type="EC" id="2.7.7.7" evidence="1"/>
<dbReference type="Pfam" id="PF18136">
    <property type="entry name" value="DNApol_Exo"/>
    <property type="match status" value="1"/>
</dbReference>
<feature type="region of interest" description="Disordered" evidence="6">
    <location>
        <begin position="1082"/>
        <end position="1124"/>
    </location>
</feature>
<evidence type="ECO:0000256" key="6">
    <source>
        <dbReference type="SAM" id="MobiDB-lite"/>
    </source>
</evidence>
<evidence type="ECO:0000313" key="8">
    <source>
        <dbReference type="EMBL" id="KAG0322260.1"/>
    </source>
</evidence>
<keyword evidence="9" id="KW-1185">Reference proteome</keyword>
<keyword evidence="3" id="KW-0548">Nucleotidyltransferase</keyword>
<dbReference type="Proteomes" id="UP000738325">
    <property type="component" value="Unassembled WGS sequence"/>
</dbReference>
<evidence type="ECO:0000256" key="4">
    <source>
        <dbReference type="ARBA" id="ARBA00022932"/>
    </source>
</evidence>
<dbReference type="SUPFAM" id="SSF56672">
    <property type="entry name" value="DNA/RNA polymerases"/>
    <property type="match status" value="1"/>
</dbReference>
<evidence type="ECO:0000256" key="2">
    <source>
        <dbReference type="ARBA" id="ARBA00022679"/>
    </source>
</evidence>
<dbReference type="SMART" id="SM00482">
    <property type="entry name" value="POLAc"/>
    <property type="match status" value="1"/>
</dbReference>
<comment type="caution">
    <text evidence="8">The sequence shown here is derived from an EMBL/GenBank/DDBJ whole genome shotgun (WGS) entry which is preliminary data.</text>
</comment>
<protein>
    <recommendedName>
        <fullName evidence="1">DNA-directed DNA polymerase</fullName>
        <ecNumber evidence="1">2.7.7.7</ecNumber>
    </recommendedName>
    <alternativeName>
        <fullName evidence="5">Mitochondrial DNA polymerase catalytic subunit</fullName>
    </alternativeName>
</protein>
<feature type="region of interest" description="Disordered" evidence="6">
    <location>
        <begin position="24"/>
        <end position="44"/>
    </location>
</feature>
<dbReference type="SUPFAM" id="SSF53098">
    <property type="entry name" value="Ribonuclease H-like"/>
    <property type="match status" value="1"/>
</dbReference>
<dbReference type="GO" id="GO:0003887">
    <property type="term" value="F:DNA-directed DNA polymerase activity"/>
    <property type="evidence" value="ECO:0007669"/>
    <property type="project" value="UniProtKB-KW"/>
</dbReference>
<dbReference type="InterPro" id="IPR002297">
    <property type="entry name" value="DNA-dir_DNA_pol_A_mt"/>
</dbReference>
<dbReference type="GO" id="GO:0005760">
    <property type="term" value="C:gamma DNA polymerase complex"/>
    <property type="evidence" value="ECO:0007669"/>
    <property type="project" value="InterPro"/>
</dbReference>
<gene>
    <name evidence="8" type="primary">MIP1</name>
    <name evidence="8" type="ORF">BGZ99_003413</name>
</gene>
<evidence type="ECO:0000256" key="5">
    <source>
        <dbReference type="ARBA" id="ARBA00031966"/>
    </source>
</evidence>
<keyword evidence="4 8" id="KW-0239">DNA-directed DNA polymerase</keyword>
<dbReference type="GO" id="GO:0003677">
    <property type="term" value="F:DNA binding"/>
    <property type="evidence" value="ECO:0007669"/>
    <property type="project" value="InterPro"/>
</dbReference>
<accession>A0A9P6RPF1</accession>
<dbReference type="PRINTS" id="PR00867">
    <property type="entry name" value="DNAPOLG"/>
</dbReference>
<dbReference type="InterPro" id="IPR019760">
    <property type="entry name" value="DNA-dir_DNA_pol_A_CS"/>
</dbReference>
<feature type="domain" description="DNA-directed DNA polymerase family A palm" evidence="7">
    <location>
        <begin position="677"/>
        <end position="910"/>
    </location>
</feature>
<dbReference type="EMBL" id="JAAAIP010000216">
    <property type="protein sequence ID" value="KAG0322260.1"/>
    <property type="molecule type" value="Genomic_DNA"/>
</dbReference>
<dbReference type="PANTHER" id="PTHR10267">
    <property type="entry name" value="DNA POLYMERASE SUBUNIT GAMMA-1"/>
    <property type="match status" value="1"/>
</dbReference>
<evidence type="ECO:0000256" key="1">
    <source>
        <dbReference type="ARBA" id="ARBA00012417"/>
    </source>
</evidence>
<evidence type="ECO:0000259" key="7">
    <source>
        <dbReference type="SMART" id="SM00482"/>
    </source>
</evidence>
<dbReference type="Gene3D" id="3.30.70.370">
    <property type="match status" value="1"/>
</dbReference>
<dbReference type="Gene3D" id="1.10.150.20">
    <property type="entry name" value="5' to 3' exonuclease, C-terminal subdomain"/>
    <property type="match status" value="1"/>
</dbReference>
<sequence>MRKNKVDVQMLHPDLHSKVFPTATLSSSQTSSGTAAATVNPATEPTPEMVQCAIKHLEKQELWGKEPILVPNTTFPVPELRGQNIEDHFYNIGVHDSATYKEMAVSFAQSQSPIDAPPKEWLMRAGWTRYGKDGSVSQVEYPKERMLTFDVETVPSLSKYSVMACAVSSEAWYGWVSPWLITPFSKDGQQNDQHLISFGPSRNRKGEERILVGHNVGYDRARILEEYSMELNGIRYLDTMSLHIAASGLCTQQRPNWLKYSKAIENADQTYVHQFKETTGKYFDVSSVNSLLQVSKFHCGIKMDKAPKNILLEAQNLSMIQEHFQELMSYCGQDVTATHAVYQKTLPKFLETCPHPVSFAGILQMGSSFLTVNEGWTAYVARCNKMYEEMAENVESKLLSLANAAVENFEKDPQFYETDPWLSQLDWTLPERRYREGKMRADGSDWLVEPKWICRAKILPDKPAWYRGLWDSENSRIKLSTRQRVAPLLLKLQWRGYPLVHSTLHGWTFRVPKDDQEFETKVTELTFPLEHEAGHQPTIQPDTYRYYQIPHSSGEGVNVGNPLAKSYVSYFEDHVLSSYSPEGASLEDNNTQLAKQALDMNAQCAYWVSARERIEDQFVVWDKGESNASGHMGMPDRGEGGSNGIILPQIITMGTVTRRAVEKTWMTASNAKKNRIGSELKSKVEAPAGYKIVGADVDSEELWISSLMGDAQFKMHGATALGWMTLQGTKSAGTDLHSKTAKILGISRDQAKIFNYGRIYGAGVTFAARLMQQFNSAIDATEAKQRATNLYTATKGLKQSKAADYELVTDRPFWHGGTESYMFNGLERTATADDPRTPALGCGITDALKPKHTENQFMTSRVNWVVQSSGVDYLHMLLVSMNYLIKKYDIKARFMLCVHDEVRYMVKEEDSARATLALQISNLWTRAMFSYKLGIHDLPQSVAFFSSVDIDHVFRKEVNMDCITPTQLEKIPHGYNLTIEGVLDLTQGGHLGDVVEGFQDAAEGPIPDDLRTPEERRRLQAAQQTIESSDLGAIQSWSQEAEDARNLFLEAQAMSTMAEIKRAIREKKAAAEAAWKAKLKAEKEAEKQASRMGSDDNNGDGSKSGQETRATKKQVPTAEKKRVVRPAVPARTGKATLKGSWGTKTVHESLAQNTSAEPTDEVIISGETPSRVRAKKAMTTTAKTMEAGPRTGQTVALAKEASSPRKKKAKRPMVLEPTADEDFAMDDLPADGSNTLFPVIPEEEKQLFFKDHLEARSQEISMTGFIEGTESLLSSSKMSSGAQQDLKSVLKSRNQGKMSPQQAGWFNKQEAHKAKMTDMAAARGGIWPKPLGGWSTSEFISADKFEFVAGAQSARGDGY</sequence>
<name>A0A9P6RPF1_9FUNG</name>
<dbReference type="PROSITE" id="PS00447">
    <property type="entry name" value="DNA_POLYMERASE_A"/>
    <property type="match status" value="1"/>
</dbReference>
<proteinExistence type="predicted"/>
<evidence type="ECO:0000256" key="3">
    <source>
        <dbReference type="ARBA" id="ARBA00022695"/>
    </source>
</evidence>
<evidence type="ECO:0000313" key="9">
    <source>
        <dbReference type="Proteomes" id="UP000738325"/>
    </source>
</evidence>
<dbReference type="GO" id="GO:0008408">
    <property type="term" value="F:3'-5' exonuclease activity"/>
    <property type="evidence" value="ECO:0007669"/>
    <property type="project" value="TreeGrafter"/>
</dbReference>
<dbReference type="OrthoDB" id="5588663at2759"/>
<dbReference type="PANTHER" id="PTHR10267:SF0">
    <property type="entry name" value="DNA POLYMERASE SUBUNIT GAMMA-1"/>
    <property type="match status" value="1"/>
</dbReference>
<dbReference type="Gene3D" id="3.30.420.390">
    <property type="match status" value="2"/>
</dbReference>
<feature type="compositionally biased region" description="Polar residues" evidence="6">
    <location>
        <begin position="1095"/>
        <end position="1108"/>
    </location>
</feature>
<feature type="compositionally biased region" description="Low complexity" evidence="6">
    <location>
        <begin position="24"/>
        <end position="38"/>
    </location>
</feature>
<dbReference type="InterPro" id="IPR012337">
    <property type="entry name" value="RNaseH-like_sf"/>
</dbReference>
<reference evidence="8" key="1">
    <citation type="journal article" date="2020" name="Fungal Divers.">
        <title>Resolving the Mortierellaceae phylogeny through synthesis of multi-gene phylogenetics and phylogenomics.</title>
        <authorList>
            <person name="Vandepol N."/>
            <person name="Liber J."/>
            <person name="Desiro A."/>
            <person name="Na H."/>
            <person name="Kennedy M."/>
            <person name="Barry K."/>
            <person name="Grigoriev I.V."/>
            <person name="Miller A.N."/>
            <person name="O'Donnell K."/>
            <person name="Stajich J.E."/>
            <person name="Bonito G."/>
        </authorList>
    </citation>
    <scope>NUCLEOTIDE SEQUENCE</scope>
    <source>
        <strain evidence="8">REB-010B</strain>
    </source>
</reference>
<dbReference type="Pfam" id="PF00476">
    <property type="entry name" value="DNA_pol_A"/>
    <property type="match status" value="1"/>
</dbReference>
<dbReference type="InterPro" id="IPR041336">
    <property type="entry name" value="DNApol_Exo"/>
</dbReference>
<dbReference type="InterPro" id="IPR001098">
    <property type="entry name" value="DNA-dir_DNA_pol_A_palm_dom"/>
</dbReference>